<protein>
    <submittedName>
        <fullName evidence="1">Uncharacterized protein</fullName>
    </submittedName>
</protein>
<sequence length="408" mass="46721">MRYYNVDGTYKDHPYDTEFGWFCEDISIDEATPRFEEENTNIREISRLNRKWRRTCETNELNDSNTNTSSFISQIEESVDVLQEPSPDPTKIQKIELNIDEEIPTNYKVSLNTVEGFIENPESNFTKLVKTCQIPAKEDMMSLINPVNPESKALLSVISYTRYSRLNDKETTEDVMKTINFKTTNSKYFLRESPFGEHLPKINFQLSGSAVDLDKQIASEIRTYHATKEDNMLSLMMELINTDLDSNLGDMSELNNSINEFNTIGTGYVETSDLGNSIHSSILSKDANKGEKRHVLDIPNRSDILSSIGLSDEIDKSIEYFVQEKAEMHQQLIDIKKSFEADEKKIDSLMSAACALESDLRQTTYLINLLHLLNSNPEKVKNKKFPFRIFQHSGSSSEHNEGNMNLII</sequence>
<gene>
    <name evidence="1" type="ORF">CEUTPL_LOCUS8966</name>
</gene>
<keyword evidence="2" id="KW-1185">Reference proteome</keyword>
<accession>A0A9P0DDX1</accession>
<dbReference type="Proteomes" id="UP001152799">
    <property type="component" value="Chromosome 4"/>
</dbReference>
<proteinExistence type="predicted"/>
<dbReference type="AlphaFoldDB" id="A0A9P0DDX1"/>
<evidence type="ECO:0000313" key="2">
    <source>
        <dbReference type="Proteomes" id="UP001152799"/>
    </source>
</evidence>
<reference evidence="1" key="1">
    <citation type="submission" date="2022-01" db="EMBL/GenBank/DDBJ databases">
        <authorList>
            <person name="King R."/>
        </authorList>
    </citation>
    <scope>NUCLEOTIDE SEQUENCE</scope>
</reference>
<dbReference type="EMBL" id="OU892280">
    <property type="protein sequence ID" value="CAH1130338.1"/>
    <property type="molecule type" value="Genomic_DNA"/>
</dbReference>
<name>A0A9P0DDX1_9CUCU</name>
<dbReference type="OrthoDB" id="7741006at2759"/>
<organism evidence="1 2">
    <name type="scientific">Ceutorhynchus assimilis</name>
    <name type="common">cabbage seed weevil</name>
    <dbReference type="NCBI Taxonomy" id="467358"/>
    <lineage>
        <taxon>Eukaryota</taxon>
        <taxon>Metazoa</taxon>
        <taxon>Ecdysozoa</taxon>
        <taxon>Arthropoda</taxon>
        <taxon>Hexapoda</taxon>
        <taxon>Insecta</taxon>
        <taxon>Pterygota</taxon>
        <taxon>Neoptera</taxon>
        <taxon>Endopterygota</taxon>
        <taxon>Coleoptera</taxon>
        <taxon>Polyphaga</taxon>
        <taxon>Cucujiformia</taxon>
        <taxon>Curculionidae</taxon>
        <taxon>Ceutorhynchinae</taxon>
        <taxon>Ceutorhynchus</taxon>
    </lineage>
</organism>
<evidence type="ECO:0000313" key="1">
    <source>
        <dbReference type="EMBL" id="CAH1130338.1"/>
    </source>
</evidence>